<organism evidence="1 2">
    <name type="scientific">Candidatus Sulfuritelmatomonas gaucii</name>
    <dbReference type="NCBI Taxonomy" id="2043161"/>
    <lineage>
        <taxon>Bacteria</taxon>
        <taxon>Pseudomonadati</taxon>
        <taxon>Acidobacteriota</taxon>
        <taxon>Terriglobia</taxon>
        <taxon>Terriglobales</taxon>
        <taxon>Acidobacteriaceae</taxon>
        <taxon>Candidatus Sulfuritelmatomonas</taxon>
    </lineage>
</organism>
<gene>
    <name evidence="1" type="ORF">SBA5_30024</name>
</gene>
<dbReference type="EMBL" id="OKRB01000086">
    <property type="protein sequence ID" value="SPE20819.1"/>
    <property type="molecule type" value="Genomic_DNA"/>
</dbReference>
<dbReference type="AlphaFoldDB" id="A0A2N9LBZ8"/>
<accession>A0A2N9LBZ8</accession>
<evidence type="ECO:0000313" key="1">
    <source>
        <dbReference type="EMBL" id="SPE20819.1"/>
    </source>
</evidence>
<dbReference type="Proteomes" id="UP000239735">
    <property type="component" value="Unassembled WGS sequence"/>
</dbReference>
<protein>
    <submittedName>
        <fullName evidence="1">Uncharacterized protein</fullName>
    </submittedName>
</protein>
<sequence>MARIGQIDKAYCFLALCHANEAEEKEESCWRTREFQYVTYCVVSQPPST</sequence>
<evidence type="ECO:0000313" key="2">
    <source>
        <dbReference type="Proteomes" id="UP000239735"/>
    </source>
</evidence>
<name>A0A2N9LBZ8_9BACT</name>
<reference evidence="2" key="1">
    <citation type="submission" date="2018-02" db="EMBL/GenBank/DDBJ databases">
        <authorList>
            <person name="Hausmann B."/>
        </authorList>
    </citation>
    <scope>NUCLEOTIDE SEQUENCE [LARGE SCALE GENOMIC DNA]</scope>
    <source>
        <strain evidence="2">Peat soil MAG SbA5</strain>
    </source>
</reference>
<proteinExistence type="predicted"/>